<evidence type="ECO:0000256" key="3">
    <source>
        <dbReference type="ARBA" id="ARBA00022989"/>
    </source>
</evidence>
<feature type="transmembrane region" description="Helical" evidence="5">
    <location>
        <begin position="147"/>
        <end position="171"/>
    </location>
</feature>
<comment type="subcellular location">
    <subcellularLocation>
        <location evidence="1">Membrane</location>
        <topology evidence="1">Multi-pass membrane protein</topology>
    </subcellularLocation>
</comment>
<dbReference type="Proteomes" id="UP001551675">
    <property type="component" value="Unassembled WGS sequence"/>
</dbReference>
<evidence type="ECO:0000313" key="8">
    <source>
        <dbReference type="Proteomes" id="UP001551675"/>
    </source>
</evidence>
<evidence type="ECO:0000256" key="2">
    <source>
        <dbReference type="ARBA" id="ARBA00022692"/>
    </source>
</evidence>
<dbReference type="RefSeq" id="WP_061254872.1">
    <property type="nucleotide sequence ID" value="NZ_JBFALK010000006.1"/>
</dbReference>
<dbReference type="EMBL" id="JBFALK010000006">
    <property type="protein sequence ID" value="MEV0969736.1"/>
    <property type="molecule type" value="Genomic_DNA"/>
</dbReference>
<keyword evidence="2 5" id="KW-0812">Transmembrane</keyword>
<feature type="domain" description="ABC-2 type transporter transmembrane" evidence="6">
    <location>
        <begin position="21"/>
        <end position="343"/>
    </location>
</feature>
<protein>
    <submittedName>
        <fullName evidence="7">ABC transporter permease</fullName>
    </submittedName>
</protein>
<keyword evidence="4 5" id="KW-0472">Membrane</keyword>
<evidence type="ECO:0000256" key="4">
    <source>
        <dbReference type="ARBA" id="ARBA00023136"/>
    </source>
</evidence>
<keyword evidence="8" id="KW-1185">Reference proteome</keyword>
<evidence type="ECO:0000313" key="7">
    <source>
        <dbReference type="EMBL" id="MEV0969736.1"/>
    </source>
</evidence>
<evidence type="ECO:0000256" key="1">
    <source>
        <dbReference type="ARBA" id="ARBA00004141"/>
    </source>
</evidence>
<name>A0ABV3GE67_MICGL</name>
<keyword evidence="3 5" id="KW-1133">Transmembrane helix</keyword>
<organism evidence="7 8">
    <name type="scientific">Microtetraspora glauca</name>
    <dbReference type="NCBI Taxonomy" id="1996"/>
    <lineage>
        <taxon>Bacteria</taxon>
        <taxon>Bacillati</taxon>
        <taxon>Actinomycetota</taxon>
        <taxon>Actinomycetes</taxon>
        <taxon>Streptosporangiales</taxon>
        <taxon>Streptosporangiaceae</taxon>
        <taxon>Microtetraspora</taxon>
    </lineage>
</organism>
<dbReference type="PANTHER" id="PTHR43471">
    <property type="entry name" value="ABC TRANSPORTER PERMEASE"/>
    <property type="match status" value="1"/>
</dbReference>
<dbReference type="InterPro" id="IPR013525">
    <property type="entry name" value="ABC2_TM"/>
</dbReference>
<dbReference type="PANTHER" id="PTHR43471:SF3">
    <property type="entry name" value="ABC TRANSPORTER PERMEASE PROTEIN NATB"/>
    <property type="match status" value="1"/>
</dbReference>
<feature type="transmembrane region" description="Helical" evidence="5">
    <location>
        <begin position="20"/>
        <end position="38"/>
    </location>
</feature>
<dbReference type="Pfam" id="PF12698">
    <property type="entry name" value="ABC2_membrane_3"/>
    <property type="match status" value="1"/>
</dbReference>
<feature type="transmembrane region" description="Helical" evidence="5">
    <location>
        <begin position="192"/>
        <end position="219"/>
    </location>
</feature>
<comment type="caution">
    <text evidence="7">The sequence shown here is derived from an EMBL/GenBank/DDBJ whole genome shotgun (WGS) entry which is preliminary data.</text>
</comment>
<feature type="transmembrane region" description="Helical" evidence="5">
    <location>
        <begin position="281"/>
        <end position="301"/>
    </location>
</feature>
<feature type="transmembrane region" description="Helical" evidence="5">
    <location>
        <begin position="321"/>
        <end position="343"/>
    </location>
</feature>
<accession>A0ABV3GE67</accession>
<evidence type="ECO:0000256" key="5">
    <source>
        <dbReference type="SAM" id="Phobius"/>
    </source>
</evidence>
<sequence>MNGLLLVAGREIRTQVRSKGFVVGLVIMVLLVGAISFAPKLLGGPDSYRVGVVSSQKLPVWGDTPIEWKDYADEAGARRAVLDGDVDAALVGGTRVLTDGEIDDQLGLLLQSANREAQIGSAGVKITPLAMESVGADTRYQKTRSGIAVVLVIVLFMLIIGTPMMVAMGVVEEKGSRIVEILLTSVRPWQLLGGKILGLGAVGLINLVAVLVAGLGGALASGLAVDFPPGMAGIVAGVVVWFVLGYTFFAAFAAALGSLVSRQEEVGNVLTPMTMTMMASYGVAFYSVTEPTSVVATIASYVPPFSSMVMPVRSAAAEIPFWQVLVSAGLMVLAVVGVVLLAARIYERAVLRTGARVRLRDVVTSR</sequence>
<gene>
    <name evidence="7" type="ORF">AB0I59_13955</name>
</gene>
<proteinExistence type="predicted"/>
<reference evidence="7 8" key="1">
    <citation type="submission" date="2024-06" db="EMBL/GenBank/DDBJ databases">
        <title>The Natural Products Discovery Center: Release of the First 8490 Sequenced Strains for Exploring Actinobacteria Biosynthetic Diversity.</title>
        <authorList>
            <person name="Kalkreuter E."/>
            <person name="Kautsar S.A."/>
            <person name="Yang D."/>
            <person name="Bader C.D."/>
            <person name="Teijaro C.N."/>
            <person name="Fluegel L."/>
            <person name="Davis C.M."/>
            <person name="Simpson J.R."/>
            <person name="Lauterbach L."/>
            <person name="Steele A.D."/>
            <person name="Gui C."/>
            <person name="Meng S."/>
            <person name="Li G."/>
            <person name="Viehrig K."/>
            <person name="Ye F."/>
            <person name="Su P."/>
            <person name="Kiefer A.F."/>
            <person name="Nichols A."/>
            <person name="Cepeda A.J."/>
            <person name="Yan W."/>
            <person name="Fan B."/>
            <person name="Jiang Y."/>
            <person name="Adhikari A."/>
            <person name="Zheng C.-J."/>
            <person name="Schuster L."/>
            <person name="Cowan T.M."/>
            <person name="Smanski M.J."/>
            <person name="Chevrette M.G."/>
            <person name="De Carvalho L.P.S."/>
            <person name="Shen B."/>
        </authorList>
    </citation>
    <scope>NUCLEOTIDE SEQUENCE [LARGE SCALE GENOMIC DNA]</scope>
    <source>
        <strain evidence="7 8">NPDC050100</strain>
    </source>
</reference>
<evidence type="ECO:0000259" key="6">
    <source>
        <dbReference type="Pfam" id="PF12698"/>
    </source>
</evidence>
<feature type="transmembrane region" description="Helical" evidence="5">
    <location>
        <begin position="231"/>
        <end position="260"/>
    </location>
</feature>